<dbReference type="AlphaFoldDB" id="A0A250KRJ2"/>
<dbReference type="SUPFAM" id="SSF109998">
    <property type="entry name" value="Triger factor/SurA peptide-binding domain-like"/>
    <property type="match status" value="1"/>
</dbReference>
<dbReference type="InterPro" id="IPR050245">
    <property type="entry name" value="PrsA_foldase"/>
</dbReference>
<dbReference type="GO" id="GO:0003755">
    <property type="term" value="F:peptidyl-prolyl cis-trans isomerase activity"/>
    <property type="evidence" value="ECO:0007669"/>
    <property type="project" value="UniProtKB-KW"/>
</dbReference>
<dbReference type="Pfam" id="PF13145">
    <property type="entry name" value="Rotamase_2"/>
    <property type="match status" value="1"/>
</dbReference>
<evidence type="ECO:0000256" key="1">
    <source>
        <dbReference type="ARBA" id="ARBA00000971"/>
    </source>
</evidence>
<feature type="region of interest" description="Disordered" evidence="7">
    <location>
        <begin position="276"/>
        <end position="305"/>
    </location>
</feature>
<dbReference type="InterPro" id="IPR027304">
    <property type="entry name" value="Trigger_fact/SurA_dom_sf"/>
</dbReference>
<proteinExistence type="inferred from homology"/>
<keyword evidence="4" id="KW-0732">Signal</keyword>
<evidence type="ECO:0000256" key="6">
    <source>
        <dbReference type="ARBA" id="ARBA00023235"/>
    </source>
</evidence>
<dbReference type="Gene3D" id="1.10.8.1040">
    <property type="match status" value="1"/>
</dbReference>
<protein>
    <recommendedName>
        <fullName evidence="3">peptidylprolyl isomerase</fullName>
        <ecNumber evidence="3">5.2.1.8</ecNumber>
    </recommendedName>
</protein>
<dbReference type="InterPro" id="IPR014274">
    <property type="entry name" value="PPIase_EpsD"/>
</dbReference>
<dbReference type="Proteomes" id="UP000266313">
    <property type="component" value="Chromosome"/>
</dbReference>
<dbReference type="RefSeq" id="WP_170161041.1">
    <property type="nucleotide sequence ID" value="NZ_AP017928.1"/>
</dbReference>
<dbReference type="KEGG" id="mmai:sS8_2296"/>
<evidence type="ECO:0000313" key="9">
    <source>
        <dbReference type="EMBL" id="BBA34248.1"/>
    </source>
</evidence>
<organism evidence="9 10">
    <name type="scientific">Methylocaldum marinum</name>
    <dbReference type="NCBI Taxonomy" id="1432792"/>
    <lineage>
        <taxon>Bacteria</taxon>
        <taxon>Pseudomonadati</taxon>
        <taxon>Pseudomonadota</taxon>
        <taxon>Gammaproteobacteria</taxon>
        <taxon>Methylococcales</taxon>
        <taxon>Methylococcaceae</taxon>
        <taxon>Methylocaldum</taxon>
    </lineage>
</organism>
<evidence type="ECO:0000256" key="5">
    <source>
        <dbReference type="ARBA" id="ARBA00023110"/>
    </source>
</evidence>
<evidence type="ECO:0000256" key="2">
    <source>
        <dbReference type="ARBA" id="ARBA00007656"/>
    </source>
</evidence>
<dbReference type="PANTHER" id="PTHR47245">
    <property type="entry name" value="PEPTIDYLPROLYL ISOMERASE"/>
    <property type="match status" value="1"/>
</dbReference>
<dbReference type="EC" id="5.2.1.8" evidence="3"/>
<evidence type="ECO:0000313" key="10">
    <source>
        <dbReference type="Proteomes" id="UP000266313"/>
    </source>
</evidence>
<evidence type="ECO:0000256" key="7">
    <source>
        <dbReference type="SAM" id="MobiDB-lite"/>
    </source>
</evidence>
<comment type="catalytic activity">
    <reaction evidence="1">
        <text>[protein]-peptidylproline (omega=180) = [protein]-peptidylproline (omega=0)</text>
        <dbReference type="Rhea" id="RHEA:16237"/>
        <dbReference type="Rhea" id="RHEA-COMP:10747"/>
        <dbReference type="Rhea" id="RHEA-COMP:10748"/>
        <dbReference type="ChEBI" id="CHEBI:83833"/>
        <dbReference type="ChEBI" id="CHEBI:83834"/>
        <dbReference type="EC" id="5.2.1.8"/>
    </reaction>
</comment>
<dbReference type="PROSITE" id="PS51257">
    <property type="entry name" value="PROKAR_LIPOPROTEIN"/>
    <property type="match status" value="1"/>
</dbReference>
<comment type="similarity">
    <text evidence="2">Belongs to the PpiC/parvulin rotamase family.</text>
</comment>
<keyword evidence="5" id="KW-0697">Rotamase</keyword>
<dbReference type="InterPro" id="IPR000297">
    <property type="entry name" value="PPIase_PpiC"/>
</dbReference>
<sequence>MDRKIWLRSLPLGAHAVLAMLSGCDGQFTSDTTARIVARVNGDDISVGQLHALLARSAPDSDNHVDVSRKKNIDNLINQQLLSQQAIEKQLDRDPQVSLATAMAERQVLAQAYLDHIAQAVSKPDTGEISAFYKSHPQLFERRKIYQFNQISIPVTQESRELIESRLKQNLRFDALSRWLQEQNLPHTLQRVVRAAEHLPLEKLEEFDRLKKGEATSFKAGSDFLVLQLSTVKEAPLDQEDAAPLIESFLINQRRIALIDRELKRLRETATVEYFGGTEEPNDADSPPRHSAELIPNNVGAFNTQ</sequence>
<accession>A0A250KRJ2</accession>
<reference evidence="9 10" key="1">
    <citation type="submission" date="2016-12" db="EMBL/GenBank/DDBJ databases">
        <title>Genome sequencing of Methylocaldum marinum.</title>
        <authorList>
            <person name="Takeuchi M."/>
            <person name="Kamagata Y."/>
            <person name="Hiraoka S."/>
            <person name="Oshima K."/>
            <person name="Hattori M."/>
            <person name="Iwasaki W."/>
        </authorList>
    </citation>
    <scope>NUCLEOTIDE SEQUENCE [LARGE SCALE GENOMIC DNA]</scope>
    <source>
        <strain evidence="9 10">S8</strain>
    </source>
</reference>
<dbReference type="EMBL" id="AP017928">
    <property type="protein sequence ID" value="BBA34248.1"/>
    <property type="molecule type" value="Genomic_DNA"/>
</dbReference>
<dbReference type="NCBIfam" id="TIGR02925">
    <property type="entry name" value="cis_trans_EpsD"/>
    <property type="match status" value="1"/>
</dbReference>
<dbReference type="PANTHER" id="PTHR47245:SF1">
    <property type="entry name" value="FOLDASE PROTEIN PRSA"/>
    <property type="match status" value="1"/>
</dbReference>
<feature type="domain" description="PpiC" evidence="8">
    <location>
        <begin position="124"/>
        <end position="237"/>
    </location>
</feature>
<evidence type="ECO:0000256" key="4">
    <source>
        <dbReference type="ARBA" id="ARBA00022729"/>
    </source>
</evidence>
<gene>
    <name evidence="9" type="ORF">sS8_2296</name>
</gene>
<keyword evidence="6 9" id="KW-0413">Isomerase</keyword>
<evidence type="ECO:0000256" key="3">
    <source>
        <dbReference type="ARBA" id="ARBA00013194"/>
    </source>
</evidence>
<evidence type="ECO:0000259" key="8">
    <source>
        <dbReference type="Pfam" id="PF13145"/>
    </source>
</evidence>
<name>A0A250KRJ2_9GAMM</name>
<keyword evidence="10" id="KW-1185">Reference proteome</keyword>